<evidence type="ECO:0000256" key="3">
    <source>
        <dbReference type="ARBA" id="ARBA00022989"/>
    </source>
</evidence>
<dbReference type="Pfam" id="PF04228">
    <property type="entry name" value="Zn_peptidase"/>
    <property type="match status" value="1"/>
</dbReference>
<evidence type="ECO:0000256" key="5">
    <source>
        <dbReference type="SAM" id="Phobius"/>
    </source>
</evidence>
<evidence type="ECO:0000313" key="7">
    <source>
        <dbReference type="Proteomes" id="UP000249417"/>
    </source>
</evidence>
<accession>A0A2W5PKF2</accession>
<protein>
    <recommendedName>
        <fullName evidence="8">Metalloprotease</fullName>
    </recommendedName>
</protein>
<keyword evidence="2 5" id="KW-0812">Transmembrane</keyword>
<gene>
    <name evidence="6" type="ORF">DI551_08605</name>
</gene>
<dbReference type="EMBL" id="QFQB01000065">
    <property type="protein sequence ID" value="PZQ45057.1"/>
    <property type="molecule type" value="Genomic_DNA"/>
</dbReference>
<sequence length="254" mass="27732">MRWENFRRSSNVSDRRSMGAKTVVGGSGGLFAMALLVWALGGDPTSLLMEGVSRTIQQSAKKPSQLSPEQQNELGSTEDVWGQIVQNYPAPRMVLYAGATDTQCGTGQSAMGPFYCPLDQTVYLDLDFFYELEHKLKAGGDFARAYVIAHEIGHHIQNLQGKLNPNRSNAESVKTELQADCYAGVWAYHVGEFGALESGDLEEALNAAEQIGDDKLQERSQGFAVPDSFTHGSSAQRVKAFKQGFDSGDPRNCN</sequence>
<comment type="caution">
    <text evidence="6">The sequence shown here is derived from an EMBL/GenBank/DDBJ whole genome shotgun (WGS) entry which is preliminary data.</text>
</comment>
<comment type="subcellular location">
    <subcellularLocation>
        <location evidence="1">Membrane</location>
        <topology evidence="1">Single-pass membrane protein</topology>
    </subcellularLocation>
</comment>
<keyword evidence="3 5" id="KW-1133">Transmembrane helix</keyword>
<dbReference type="PANTHER" id="PTHR30168">
    <property type="entry name" value="PUTATIVE MEMBRANE PROTEIN YPFJ"/>
    <property type="match status" value="1"/>
</dbReference>
<reference evidence="6 7" key="1">
    <citation type="submission" date="2017-08" db="EMBL/GenBank/DDBJ databases">
        <title>Infants hospitalized years apart are colonized by the same room-sourced microbial strains.</title>
        <authorList>
            <person name="Brooks B."/>
            <person name="Olm M.R."/>
            <person name="Firek B.A."/>
            <person name="Baker R."/>
            <person name="Thomas B.C."/>
            <person name="Morowitz M.J."/>
            <person name="Banfield J.F."/>
        </authorList>
    </citation>
    <scope>NUCLEOTIDE SEQUENCE [LARGE SCALE GENOMIC DNA]</scope>
    <source>
        <strain evidence="6">S2_005_002_R2_29</strain>
    </source>
</reference>
<dbReference type="Proteomes" id="UP000249417">
    <property type="component" value="Unassembled WGS sequence"/>
</dbReference>
<proteinExistence type="predicted"/>
<evidence type="ECO:0000256" key="1">
    <source>
        <dbReference type="ARBA" id="ARBA00004167"/>
    </source>
</evidence>
<keyword evidence="4 5" id="KW-0472">Membrane</keyword>
<dbReference type="InterPro" id="IPR007343">
    <property type="entry name" value="Uncharacterised_pept_Zn_put"/>
</dbReference>
<evidence type="ECO:0000256" key="4">
    <source>
        <dbReference type="ARBA" id="ARBA00023136"/>
    </source>
</evidence>
<organism evidence="6 7">
    <name type="scientific">Micavibrio aeruginosavorus</name>
    <dbReference type="NCBI Taxonomy" id="349221"/>
    <lineage>
        <taxon>Bacteria</taxon>
        <taxon>Pseudomonadati</taxon>
        <taxon>Bdellovibrionota</taxon>
        <taxon>Bdellovibrionia</taxon>
        <taxon>Bdellovibrionales</taxon>
        <taxon>Pseudobdellovibrionaceae</taxon>
        <taxon>Micavibrio</taxon>
    </lineage>
</organism>
<feature type="transmembrane region" description="Helical" evidence="5">
    <location>
        <begin position="20"/>
        <end position="40"/>
    </location>
</feature>
<dbReference type="PANTHER" id="PTHR30168:SF0">
    <property type="entry name" value="INNER MEMBRANE PROTEIN"/>
    <property type="match status" value="1"/>
</dbReference>
<name>A0A2W5PKF2_9BACT</name>
<evidence type="ECO:0000313" key="6">
    <source>
        <dbReference type="EMBL" id="PZQ45057.1"/>
    </source>
</evidence>
<evidence type="ECO:0000256" key="2">
    <source>
        <dbReference type="ARBA" id="ARBA00022692"/>
    </source>
</evidence>
<dbReference type="GO" id="GO:0016020">
    <property type="term" value="C:membrane"/>
    <property type="evidence" value="ECO:0007669"/>
    <property type="project" value="UniProtKB-SubCell"/>
</dbReference>
<evidence type="ECO:0008006" key="8">
    <source>
        <dbReference type="Google" id="ProtNLM"/>
    </source>
</evidence>
<dbReference type="AlphaFoldDB" id="A0A2W5PKF2"/>